<comment type="caution">
    <text evidence="1">The sequence shown here is derived from an EMBL/GenBank/DDBJ whole genome shotgun (WGS) entry which is preliminary data.</text>
</comment>
<reference evidence="1 2" key="1">
    <citation type="journal article" date="2023" name="ACS Omega">
        <title>Identification of the Neoaspergillic Acid Biosynthesis Gene Cluster by Establishing an In Vitro CRISPR-Ribonucleoprotein Genetic System in Aspergillus melleus.</title>
        <authorList>
            <person name="Yuan B."/>
            <person name="Grau M.F."/>
            <person name="Murata R.M."/>
            <person name="Torok T."/>
            <person name="Venkateswaran K."/>
            <person name="Stajich J.E."/>
            <person name="Wang C.C.C."/>
        </authorList>
    </citation>
    <scope>NUCLEOTIDE SEQUENCE [LARGE SCALE GENOMIC DNA]</scope>
    <source>
        <strain evidence="1 2">IMV 1140</strain>
    </source>
</reference>
<protein>
    <submittedName>
        <fullName evidence="1">Hybrid PKS-NRPS biosynthetic cluster</fullName>
    </submittedName>
</protein>
<keyword evidence="2" id="KW-1185">Reference proteome</keyword>
<evidence type="ECO:0000313" key="2">
    <source>
        <dbReference type="Proteomes" id="UP001177260"/>
    </source>
</evidence>
<evidence type="ECO:0000313" key="1">
    <source>
        <dbReference type="EMBL" id="KAK1141035.1"/>
    </source>
</evidence>
<proteinExistence type="predicted"/>
<organism evidence="1 2">
    <name type="scientific">Aspergillus melleus</name>
    <dbReference type="NCBI Taxonomy" id="138277"/>
    <lineage>
        <taxon>Eukaryota</taxon>
        <taxon>Fungi</taxon>
        <taxon>Dikarya</taxon>
        <taxon>Ascomycota</taxon>
        <taxon>Pezizomycotina</taxon>
        <taxon>Eurotiomycetes</taxon>
        <taxon>Eurotiomycetidae</taxon>
        <taxon>Eurotiales</taxon>
        <taxon>Aspergillaceae</taxon>
        <taxon>Aspergillus</taxon>
        <taxon>Aspergillus subgen. Circumdati</taxon>
    </lineage>
</organism>
<dbReference type="EMBL" id="JAOPJF010000070">
    <property type="protein sequence ID" value="KAK1141035.1"/>
    <property type="molecule type" value="Genomic_DNA"/>
</dbReference>
<accession>A0ACC3AT89</accession>
<gene>
    <name evidence="1" type="ORF">N8T08_009608</name>
</gene>
<name>A0ACC3AT89_9EURO</name>
<dbReference type="Proteomes" id="UP001177260">
    <property type="component" value="Unassembled WGS sequence"/>
</dbReference>
<sequence>MKPSQSEPIAIVGSGCRFPGGSSSPSNLWQLLREPRDVSKEIPEDRFSVKGYYHQDRFHHGTTNTTRSYLLDDIRKFDPQFFNIQPAEADAIDPQQRLLLETVYESIESAGMTLERLQGTQTAVFVGMMGCDYSDVLLGDLECAPTYTGTGTARSIHSNRISYFFDWHGPSMTIDTACSSSMMAIQLAAQALRNGDAPVAIAAGASLIISPNNYLILSNLSMISADSRAKMWDADADGYARGEGVGVVILKTLSQALEDGDHIECLIREICVNQDGRTQGITLPNELAQAALIRQTYQRAGLDPTKPADRPQYFEAHGTGTPAGDPREAEAISRAFFPDGCGASPEETMYVGSIKTVIGHTEGTAGIAGILKASLALQNGYIPPNLLFNRLSPNVAPFTQHLRVPTSLIPWPQGINGVRRASVNSFGFGGSNGHAILERFQPEPTIISLPKTGQPLVMPFVFSAASERTLAKVLKNYAQHLKTLDNVNLRSLAYTLHSRRSALPFRTAICATSLQDLLSKIDEHLNDFATKKTRSLGGAQWPAMGKQLLERVPYAREIIAELDESLASLPIEHRPSWTLVEQLLDESAISAIGEAAISQPICTAVQVLLVRLLRLAGVQFEAVVGHSSGEIAAAYAAGFLSASDSVRIAYYRGFGAKLAGGPKQEKGAMLAVGVSLEEATDLCQLDGFRGRITVAACNSPSSVTLSGDIDAIESAKSVLDGDRRFTRMLRVDTAYHSHHMIPCAGPYVELLQECGITPTNPGPTAPSWYSSVNPSSEPMQVIGSLAVEYWKDNMVQPVLFAQAVETALASSGPFALALEIGPHPALQGPFNQTIAEVSTGNVPYSGSLKRGGDDIEALASSLGFIWTYLGPAAIDLNAYEQSLFPHDEYALFMKDLPSYPWNHERSYWFESRIMRAQRERKRPVHPLLGIQGSDNTESEVKWRNFLKVGELPWLNCHKIQGQAVFPAAGYACMAWEATMEISKDRVIRLFEIHDMAIGRPILFSQSLVGVEVIFTLFNIDRDNQDAGLLRADFSCHSCSGHENIQLIENARGTITVSYGKPMADTLPAENPEVPNLVDIDTEPFYDALADLGYGYTGSFKVIDSLKRKRNHARGLLQRQPTNLIIHPAFVDGGLQALLAAMSYPGDGALWSLHIPVRVRNIRLNPYFCYLAHDEMPVFEFCAISSDFGPSGNNGNAEIYPPGSSNALLQIEGVKAIPLAPATAKDDRNIFSEVVLDRLVLDGECISEGHVASAEEYNLAYLLERVAHYYLRQLHLSVTSQERDQAEFHHQRMLAFAEQIVTSVASGQHPWAKQEWAHDTKSDILKASEGYAHLIDLRIMNSIGENMHSVVRGESPFLQHMVRDNMLEEFYRHSLGFPVMNKWLARMAKQLIHQYPAMRILEIGAGTGGATKLIFETIGRKFSSYTYTDVSPAYFDRAQQDFEQFASKMEYKILDLEKDMSEQGYSEGEYDLIIASNVLHATKNLEQTLRRVRGLLRPGGHLLMLEITNTGPMRFGFLMGGLPGWWVGHNDGRQMAPIVEPVRWHSLLQKSGFSGIDAITPASDVLPYPISIMAAQADDYRVQFLRDPVFEPNPQVSLGELLILGAESLITTKLAQRIARALASKFADIMILNKMEHLSRPGVRIPRNVINLCDLDEPTFLRMSQDKLNLLKLLVSSAKNILWVTQGSQGKEPYNNMSIGFTRSLRYEIPDMRLQVVDTDNVNHLDAQYVSGLLLKLSAIDSWAQLGEMDDVLWAVEPEIYMKEGSAYIPRIIQDRVRNDRYNSKQRSVEKQVDPDQQPVFLDVRGDSYVLREVSSHSTFTAITDDFVRVRVATTTSHAIRAASSEAAFIAYGTVETTSQPVIVFSDKNASIIEVPKKYVVGYEWDLSKQPAFLRATMLELMADSILSLCQPNGGILLYQPPESLFTILQCRAAETGRRVFELTQGPKKCTSTISIHLRALESHIRGALPKNISAFVNFSVDAAQIDFSRRVISGLPVECKIIGVNAIYQQAATSMPDYAMEKFHLALHGAIAHAADILEHMEFSSFDGVAIRDILKSSPSSEILQVIDWTGDSQVSVQIEPASTQVALNPERSYLLIGLTADLGQAVCEWIIDHGARNVILLSRNPRVNRKWLELQADKGATVTVYSADVSDRHSIREVHRKITESLPKIAGVVNAAMVLQDSMFPNTNLDMLRAVMAPKVDGSRYLDELFSEPTLDFFILFSSLAWALGNSGQSSYAAANGYLVGLAAQRRNRGLPASVIDLGAVLGLGYITRSSQMTAAVINASGTYPISEYDLLEHFAEAILASPVETSAAYETISGIREVDPSLDDRVAWISNPQLSHFVVDKCDVKANKAEKRAMPIKGQLREARTLPVLRQIIQDGFTARLLILLQLSADNMSEEVPLVELGVDSLVAVEVRTWFLKNVNIDLPVLKVLGGSNLLDIVEIAVQQAASRLLPETGGIEGNPKDGTASGEQDTPPQAKAITPFPTEGSSSPPVTDQAEHFSSDKEDTRLTPLSTPHSEQSEIHCEPVIERTEKMSFTQRRFWFMHHHLTDPTTFNVTFAHHLDGELNVAEISEALTALGEKHEGLRTCFYDGGSENREPMQAVLDRSLLHLEHRHIETADAAQEEFKKLVNHVYDLEKGDTMRITLLTHNRTSHFLIIGYHHIAMDGIGFAGFLQEIMQIRTAASSPVPYQYIDYSIKQREAYEQGKMLGDIEFWRKEISNPPPPLPLLPFASTKHRRALREYSHITSSFRLSSIVTARIKRKCRTYQATSFHFYLAVLETMLFKMLDSDELCIGIADSNRTDGDMLRTMGAFMNPLPLLFRRQTSRSFGDVVRTTRQTVYSAMEHARLPFDVLLDELKIPRSADYPPLFQVFLEFRQGVQERMDFGNCLAQRTHWDYGKTPYDIMLDIMENTSGEAVVSINTQRSLYSQEDTDLLGRVFQNLLDTFTNNPAQQTGDPPLFAKVDIDKSIKAGIGPQVQPNWPANVADCIGVSLATNPDKVALKVDGGLEITYRELSNRASRIASAVKNANIQQGSRIAILLEPGLDQVASMIAMFRLGSIYVPLDLRQPAPRIKALLEDCQPGAVLYHAATVELAGSLLPSGRTKLLDISVVDTEPAPSCSAPIGGDSPAMILYTSGSTGTPKGIVISHANICHHLESMSQALGFGAEVMLHQSAPTFDLAVSQVLMALCHGGTLIIVPQSKRGDVLEITKIMAGQHVTSTVATPSEYSAWLRYGRANLRSCTTWSVALSGGEQLTSRLIQEFDTMHGCSPRVVNIYGPAEITISSNCLTVPRTEINFAVPVGPTLPNYSVYIVDSNMKPLPLGMSGEICIGGCGVTLGYLNNDSLTQKKYIINPFAPEAHRARGWTRMVRTGDRGRLSLDGSLVFEGRMGDDSVIKLHGIRVELEDIESVILRQAGGAIDQVIVSVRGDPQFLVAHVVLPSSLADIDQEVFLEDLRSNLPLPLYMCPARIVSVTEFPLNAHSKADRLAIARLALPPTALRGPSAGFELTDIQKELKGLWDGVLPQELVDISAAHSDLNFFQVGGNSFLLLTIQDLIRKRFSVTLTLADLYEASTLGRMAARIKNAERDREIDWDSETSIQHIIPAVPVESSPRSNNDGLVVVMTGSTGTLGFELLRQLVADAHISRIHCVAVRELNDDAKSAARRSRLDMAKVSYYHGDLADPDLGLPRETFCSIAAEVDLILHSGANRSFWDRYTAYRGANVQSTKSLVAMALARKVPIHFLSSGGVSASTEFPATDGTNGYIASKWASERILETTADRFGIPVYIHRPMPTISDNHAAHQKALAELRRITHDQHILVSAENISGHIDLFQVDQLAEKIVQAMFGKPATIAALGVDGVLNSRDQYRPLSYINYQSPIRLTTDDLGSIWDGRAGSSSDTTTLTGPEWIGAVKAAGFPYIVSSQDLQILEPGQDRARLVSRR</sequence>